<feature type="domain" description="AB hydrolase-1" evidence="2">
    <location>
        <begin position="36"/>
        <end position="285"/>
    </location>
</feature>
<organism evidence="3 4">
    <name type="scientific">Streptomyces fulvorobeus</name>
    <dbReference type="NCBI Taxonomy" id="284028"/>
    <lineage>
        <taxon>Bacteria</taxon>
        <taxon>Bacillati</taxon>
        <taxon>Actinomycetota</taxon>
        <taxon>Actinomycetes</taxon>
        <taxon>Kitasatosporales</taxon>
        <taxon>Streptomycetaceae</taxon>
        <taxon>Streptomyces</taxon>
    </lineage>
</organism>
<dbReference type="GO" id="GO:0016020">
    <property type="term" value="C:membrane"/>
    <property type="evidence" value="ECO:0007669"/>
    <property type="project" value="TreeGrafter"/>
</dbReference>
<proteinExistence type="predicted"/>
<accession>A0A7Y9HAB9</accession>
<evidence type="ECO:0000259" key="2">
    <source>
        <dbReference type="Pfam" id="PF00561"/>
    </source>
</evidence>
<name>A0A7Y9HAB9_9ACTN</name>
<dbReference type="EC" id="3.8.1.5" evidence="3"/>
<gene>
    <name evidence="3" type="ORF">HEB29_001647</name>
</gene>
<reference evidence="3 4" key="1">
    <citation type="submission" date="2020-07" db="EMBL/GenBank/DDBJ databases">
        <title>Sequencing the genomes of 1000 actinobacteria strains.</title>
        <authorList>
            <person name="Klenk H.-P."/>
        </authorList>
    </citation>
    <scope>NUCLEOTIDE SEQUENCE [LARGE SCALE GENOMIC DNA]</scope>
    <source>
        <strain evidence="3 4">DSM 41455</strain>
    </source>
</reference>
<comment type="caution">
    <text evidence="3">The sequence shown here is derived from an EMBL/GenBank/DDBJ whole genome shotgun (WGS) entry which is preliminary data.</text>
</comment>
<dbReference type="InterPro" id="IPR029058">
    <property type="entry name" value="AB_hydrolase_fold"/>
</dbReference>
<dbReference type="InterPro" id="IPR000073">
    <property type="entry name" value="AB_hydrolase_1"/>
</dbReference>
<feature type="compositionally biased region" description="Basic and acidic residues" evidence="1">
    <location>
        <begin position="320"/>
        <end position="337"/>
    </location>
</feature>
<dbReference type="RefSeq" id="WP_218900326.1">
    <property type="nucleotide sequence ID" value="NZ_BAAAUE010000007.1"/>
</dbReference>
<dbReference type="EMBL" id="JACCCF010000001">
    <property type="protein sequence ID" value="NYE40636.1"/>
    <property type="molecule type" value="Genomic_DNA"/>
</dbReference>
<evidence type="ECO:0000313" key="4">
    <source>
        <dbReference type="Proteomes" id="UP000530403"/>
    </source>
</evidence>
<dbReference type="PANTHER" id="PTHR43798">
    <property type="entry name" value="MONOACYLGLYCEROL LIPASE"/>
    <property type="match status" value="1"/>
</dbReference>
<dbReference type="GO" id="GO:0018786">
    <property type="term" value="F:haloalkane dehalogenase activity"/>
    <property type="evidence" value="ECO:0007669"/>
    <property type="project" value="UniProtKB-EC"/>
</dbReference>
<feature type="region of interest" description="Disordered" evidence="1">
    <location>
        <begin position="302"/>
        <end position="337"/>
    </location>
</feature>
<dbReference type="SUPFAM" id="SSF53474">
    <property type="entry name" value="alpha/beta-Hydrolases"/>
    <property type="match status" value="1"/>
</dbReference>
<evidence type="ECO:0000256" key="1">
    <source>
        <dbReference type="SAM" id="MobiDB-lite"/>
    </source>
</evidence>
<evidence type="ECO:0000313" key="3">
    <source>
        <dbReference type="EMBL" id="NYE40636.1"/>
    </source>
</evidence>
<dbReference type="InterPro" id="IPR050266">
    <property type="entry name" value="AB_hydrolase_sf"/>
</dbReference>
<dbReference type="Pfam" id="PF00561">
    <property type="entry name" value="Abhydrolase_1"/>
    <property type="match status" value="1"/>
</dbReference>
<protein>
    <submittedName>
        <fullName evidence="3">Haloalkane dehalogenase</fullName>
        <ecNumber evidence="3">3.8.1.5</ecNumber>
    </submittedName>
</protein>
<dbReference type="PRINTS" id="PR00412">
    <property type="entry name" value="EPOXHYDRLASE"/>
</dbReference>
<dbReference type="Gene3D" id="3.40.50.1820">
    <property type="entry name" value="alpha/beta hydrolase"/>
    <property type="match status" value="1"/>
</dbReference>
<dbReference type="AlphaFoldDB" id="A0A7Y9HAB9"/>
<dbReference type="InterPro" id="IPR000639">
    <property type="entry name" value="Epox_hydrolase-like"/>
</dbReference>
<keyword evidence="3" id="KW-0378">Hydrolase</keyword>
<dbReference type="Proteomes" id="UP000530403">
    <property type="component" value="Unassembled WGS sequence"/>
</dbReference>
<sequence>MTPEELSAAGYPFSPHWYGHPGGARQHYVDEGAGEPVMLLHGNPTWSYYWRHLIQGLRGSYRCIAPDHIGMGLSGRPDERHHSYSAMQRLTDLQRLTDHLIKERGVADRGWTLVAHDWGGTIGMALARRNPGLVRRLVLLNTTAFPWPHDYRLPLALRLIRNHQWAARMVHTSNAFVRAAARRGVTRPLPAEVRRAYGAPYRRARHRLAIVRFVQDIPLHPSDPAWPLMEGAEREDAALAELPALIGWGEKDPVFTETLLREWQRRLPKAQVHRYPQAGHYVLEDAGRALIPAIQDFLAATPPAGQLDAPRPTPVTGNRETSETPRRAPHHSGDEPR</sequence>
<dbReference type="PRINTS" id="PR00111">
    <property type="entry name" value="ABHYDROLASE"/>
</dbReference>
<dbReference type="PANTHER" id="PTHR43798:SF24">
    <property type="entry name" value="CIS-3-ALKYL-4-ALKYLOXETAN-2-ONE DECARBOXYLASE"/>
    <property type="match status" value="1"/>
</dbReference>